<dbReference type="CDD" id="cd14291">
    <property type="entry name" value="UBA1_NUB1_like"/>
    <property type="match status" value="1"/>
</dbReference>
<dbReference type="InterPro" id="IPR009060">
    <property type="entry name" value="UBA-like_sf"/>
</dbReference>
<dbReference type="SMART" id="SM00165">
    <property type="entry name" value="UBA"/>
    <property type="match status" value="2"/>
</dbReference>
<evidence type="ECO:0000259" key="2">
    <source>
        <dbReference type="PROSITE" id="PS50030"/>
    </source>
</evidence>
<proteinExistence type="predicted"/>
<dbReference type="InterPro" id="IPR052476">
    <property type="entry name" value="UBAC1"/>
</dbReference>
<sequence>MASSSLAQLDARIEQLFQMGFPVDTAERALRRANNDYNLAVTMLTTGNVPEEDAFDILAQAVPSQTGDAPLPKPAKNGVSAEEKDHFREGLSRDAPASAVLDSRVQQLMEMGFTAKQAEEALKVCNNDMDSALELLTKGVDELSA</sequence>
<dbReference type="PROSITE" id="PS50030">
    <property type="entry name" value="UBA"/>
    <property type="match status" value="2"/>
</dbReference>
<feature type="domain" description="UBA" evidence="2">
    <location>
        <begin position="8"/>
        <end position="47"/>
    </location>
</feature>
<dbReference type="EMBL" id="HBHJ01013074">
    <property type="protein sequence ID" value="CAD9682194.1"/>
    <property type="molecule type" value="Transcribed_RNA"/>
</dbReference>
<evidence type="ECO:0000256" key="1">
    <source>
        <dbReference type="SAM" id="MobiDB-lite"/>
    </source>
</evidence>
<gene>
    <name evidence="3" type="ORF">RMAR1173_LOCUS8526</name>
</gene>
<dbReference type="AlphaFoldDB" id="A0A7S2WEB5"/>
<feature type="region of interest" description="Disordered" evidence="1">
    <location>
        <begin position="64"/>
        <end position="95"/>
    </location>
</feature>
<protein>
    <recommendedName>
        <fullName evidence="2">UBA domain-containing protein</fullName>
    </recommendedName>
</protein>
<name>A0A7S2WEB5_9STRA</name>
<dbReference type="PANTHER" id="PTHR46738">
    <property type="entry name" value="UBIQUITIN-ASSOCIATED DOMAIN-CONTAINING PROTEIN 1"/>
    <property type="match status" value="1"/>
</dbReference>
<evidence type="ECO:0000313" key="3">
    <source>
        <dbReference type="EMBL" id="CAD9682194.1"/>
    </source>
</evidence>
<reference evidence="3" key="1">
    <citation type="submission" date="2021-01" db="EMBL/GenBank/DDBJ databases">
        <authorList>
            <person name="Corre E."/>
            <person name="Pelletier E."/>
            <person name="Niang G."/>
            <person name="Scheremetjew M."/>
            <person name="Finn R."/>
            <person name="Kale V."/>
            <person name="Holt S."/>
            <person name="Cochrane G."/>
            <person name="Meng A."/>
            <person name="Brown T."/>
            <person name="Cohen L."/>
        </authorList>
    </citation>
    <scope>NUCLEOTIDE SEQUENCE</scope>
    <source>
        <strain evidence="3">CCMP1243</strain>
    </source>
</reference>
<dbReference type="InterPro" id="IPR015940">
    <property type="entry name" value="UBA"/>
</dbReference>
<feature type="compositionally biased region" description="Basic and acidic residues" evidence="1">
    <location>
        <begin position="81"/>
        <end position="92"/>
    </location>
</feature>
<dbReference type="PANTHER" id="PTHR46738:SF1">
    <property type="entry name" value="UBIQUITIN-ASSOCIATED DOMAIN-CONTAINING PROTEIN 1"/>
    <property type="match status" value="1"/>
</dbReference>
<feature type="domain" description="UBA" evidence="2">
    <location>
        <begin position="100"/>
        <end position="139"/>
    </location>
</feature>
<dbReference type="Pfam" id="PF00627">
    <property type="entry name" value="UBA"/>
    <property type="match status" value="2"/>
</dbReference>
<dbReference type="Gene3D" id="1.10.8.10">
    <property type="entry name" value="DNA helicase RuvA subunit, C-terminal domain"/>
    <property type="match status" value="2"/>
</dbReference>
<dbReference type="GO" id="GO:0000151">
    <property type="term" value="C:ubiquitin ligase complex"/>
    <property type="evidence" value="ECO:0007669"/>
    <property type="project" value="TreeGrafter"/>
</dbReference>
<organism evidence="3">
    <name type="scientific">Rhizochromulina marina</name>
    <dbReference type="NCBI Taxonomy" id="1034831"/>
    <lineage>
        <taxon>Eukaryota</taxon>
        <taxon>Sar</taxon>
        <taxon>Stramenopiles</taxon>
        <taxon>Ochrophyta</taxon>
        <taxon>Dictyochophyceae</taxon>
        <taxon>Rhizochromulinales</taxon>
        <taxon>Rhizochromulina</taxon>
    </lineage>
</organism>
<dbReference type="CDD" id="cd14270">
    <property type="entry name" value="UBA"/>
    <property type="match status" value="1"/>
</dbReference>
<accession>A0A7S2WEB5</accession>
<dbReference type="SUPFAM" id="SSF46934">
    <property type="entry name" value="UBA-like"/>
    <property type="match status" value="2"/>
</dbReference>